<dbReference type="InterPro" id="IPR001345">
    <property type="entry name" value="PG/BPGM_mutase_AS"/>
</dbReference>
<gene>
    <name evidence="5" type="ORF">AUJ59_00555</name>
</gene>
<sequence>MIKNHNRDCVIYLVRHGQSQWNVENLMQGKTSGVPLTKTGIKQARDLNQRFKAVKFAAIFSSDLLRARQTAQIVAYQRQLAVVTTRALRERSFGDYEGMTLAKYEEELREMLDKFHGLNDAEKFKFKFPHKIEGIGTTVNRVITWLREVSVAYAGKKVLVVAHGGVLRLLLIHLGYGSYKELPPFSIANTGYVVLASDGVEFKIKAVVGVTKHEG</sequence>
<dbReference type="PIRSF" id="PIRSF000709">
    <property type="entry name" value="6PFK_2-Ptase"/>
    <property type="match status" value="1"/>
</dbReference>
<organism evidence="5 6">
    <name type="scientific">Candidatus Beckwithbacteria bacterium CG1_02_47_37</name>
    <dbReference type="NCBI Taxonomy" id="1805034"/>
    <lineage>
        <taxon>Bacteria</taxon>
        <taxon>Candidatus Beckwithiibacteriota</taxon>
    </lineage>
</organism>
<dbReference type="GO" id="GO:0043456">
    <property type="term" value="P:regulation of pentose-phosphate shunt"/>
    <property type="evidence" value="ECO:0007669"/>
    <property type="project" value="TreeGrafter"/>
</dbReference>
<dbReference type="PANTHER" id="PTHR46517:SF1">
    <property type="entry name" value="FRUCTOSE-2,6-BISPHOSPHATASE TIGAR"/>
    <property type="match status" value="1"/>
</dbReference>
<dbReference type="SUPFAM" id="SSF53254">
    <property type="entry name" value="Phosphoglycerate mutase-like"/>
    <property type="match status" value="1"/>
</dbReference>
<feature type="active site" description="Proton donor/acceptor" evidence="2">
    <location>
        <position position="90"/>
    </location>
</feature>
<dbReference type="CDD" id="cd07067">
    <property type="entry name" value="HP_PGM_like"/>
    <property type="match status" value="1"/>
</dbReference>
<dbReference type="AlphaFoldDB" id="A0A1J4RR72"/>
<dbReference type="GO" id="GO:0005829">
    <property type="term" value="C:cytosol"/>
    <property type="evidence" value="ECO:0007669"/>
    <property type="project" value="TreeGrafter"/>
</dbReference>
<dbReference type="Gene3D" id="3.40.50.1240">
    <property type="entry name" value="Phosphoglycerate mutase-like"/>
    <property type="match status" value="1"/>
</dbReference>
<evidence type="ECO:0000313" key="6">
    <source>
        <dbReference type="Proteomes" id="UP000183144"/>
    </source>
</evidence>
<feature type="active site" description="Tele-phosphohistidine intermediate" evidence="2">
    <location>
        <position position="16"/>
    </location>
</feature>
<comment type="caution">
    <text evidence="5">The sequence shown here is derived from an EMBL/GenBank/DDBJ whole genome shotgun (WGS) entry which is preliminary data.</text>
</comment>
<dbReference type="Proteomes" id="UP000183144">
    <property type="component" value="Unassembled WGS sequence"/>
</dbReference>
<evidence type="ECO:0000256" key="1">
    <source>
        <dbReference type="ARBA" id="ARBA00022801"/>
    </source>
</evidence>
<dbReference type="Pfam" id="PF00300">
    <property type="entry name" value="His_Phos_1"/>
    <property type="match status" value="1"/>
</dbReference>
<dbReference type="EMBL" id="MNUI01000012">
    <property type="protein sequence ID" value="OIN89865.1"/>
    <property type="molecule type" value="Genomic_DNA"/>
</dbReference>
<feature type="binding site" evidence="3">
    <location>
        <position position="66"/>
    </location>
    <ligand>
        <name>substrate</name>
    </ligand>
</feature>
<evidence type="ECO:0000256" key="3">
    <source>
        <dbReference type="PIRSR" id="PIRSR613078-2"/>
    </source>
</evidence>
<evidence type="ECO:0000256" key="4">
    <source>
        <dbReference type="PIRSR" id="PIRSR613078-3"/>
    </source>
</evidence>
<evidence type="ECO:0000313" key="5">
    <source>
        <dbReference type="EMBL" id="OIN89865.1"/>
    </source>
</evidence>
<proteinExistence type="predicted"/>
<protein>
    <recommendedName>
        <fullName evidence="7">Alpha-ribazole phosphatase</fullName>
    </recommendedName>
</protein>
<dbReference type="SMART" id="SM00855">
    <property type="entry name" value="PGAM"/>
    <property type="match status" value="1"/>
</dbReference>
<dbReference type="PANTHER" id="PTHR46517">
    <property type="entry name" value="FRUCTOSE-2,6-BISPHOSPHATASE TIGAR"/>
    <property type="match status" value="1"/>
</dbReference>
<feature type="binding site" evidence="3">
    <location>
        <begin position="15"/>
        <end position="22"/>
    </location>
    <ligand>
        <name>substrate</name>
    </ligand>
</feature>
<reference evidence="5 6" key="1">
    <citation type="journal article" date="2016" name="Environ. Microbiol.">
        <title>Genomic resolution of a cold subsurface aquifer community provides metabolic insights for novel microbes adapted to high CO concentrations.</title>
        <authorList>
            <person name="Probst A.J."/>
            <person name="Castelle C.J."/>
            <person name="Singh A."/>
            <person name="Brown C.T."/>
            <person name="Anantharaman K."/>
            <person name="Sharon I."/>
            <person name="Hug L.A."/>
            <person name="Burstein D."/>
            <person name="Emerson J.B."/>
            <person name="Thomas B.C."/>
            <person name="Banfield J.F."/>
        </authorList>
    </citation>
    <scope>NUCLEOTIDE SEQUENCE [LARGE SCALE GENOMIC DNA]</scope>
    <source>
        <strain evidence="5">CG1_02_47_37</strain>
    </source>
</reference>
<name>A0A1J4RR72_9BACT</name>
<dbReference type="PROSITE" id="PS00175">
    <property type="entry name" value="PG_MUTASE"/>
    <property type="match status" value="1"/>
</dbReference>
<dbReference type="GO" id="GO:0045820">
    <property type="term" value="P:negative regulation of glycolytic process"/>
    <property type="evidence" value="ECO:0007669"/>
    <property type="project" value="TreeGrafter"/>
</dbReference>
<keyword evidence="1" id="KW-0378">Hydrolase</keyword>
<dbReference type="InterPro" id="IPR013078">
    <property type="entry name" value="His_Pase_superF_clade-1"/>
</dbReference>
<dbReference type="InterPro" id="IPR051695">
    <property type="entry name" value="Phosphoglycerate_Mutase"/>
</dbReference>
<dbReference type="GO" id="GO:0004331">
    <property type="term" value="F:fructose-2,6-bisphosphate 2-phosphatase activity"/>
    <property type="evidence" value="ECO:0007669"/>
    <property type="project" value="TreeGrafter"/>
</dbReference>
<evidence type="ECO:0000256" key="2">
    <source>
        <dbReference type="PIRSR" id="PIRSR613078-1"/>
    </source>
</evidence>
<dbReference type="STRING" id="1805034.AUJ59_00555"/>
<dbReference type="InterPro" id="IPR029033">
    <property type="entry name" value="His_PPase_superfam"/>
</dbReference>
<evidence type="ECO:0008006" key="7">
    <source>
        <dbReference type="Google" id="ProtNLM"/>
    </source>
</evidence>
<feature type="site" description="Transition state stabilizer" evidence="4">
    <location>
        <position position="163"/>
    </location>
</feature>
<accession>A0A1J4RR72</accession>